<dbReference type="Proteomes" id="UP000523161">
    <property type="component" value="Unassembled WGS sequence"/>
</dbReference>
<dbReference type="PANTHER" id="PTHR30383:SF24">
    <property type="entry name" value="THIOESTERASE 1_PROTEASE 1_LYSOPHOSPHOLIPASE L1"/>
    <property type="match status" value="1"/>
</dbReference>
<accession>A0A7Y5AP88</accession>
<dbReference type="RefSeq" id="WP_173500242.1">
    <property type="nucleotide sequence ID" value="NZ_JABSOD010000004.1"/>
</dbReference>
<name>A0A7Y5AP88_9GAMM</name>
<evidence type="ECO:0000313" key="3">
    <source>
        <dbReference type="Proteomes" id="UP000523161"/>
    </source>
</evidence>
<gene>
    <name evidence="2" type="ORF">HRH59_05315</name>
</gene>
<dbReference type="AlphaFoldDB" id="A0A7Y5AP88"/>
<dbReference type="SUPFAM" id="SSF52266">
    <property type="entry name" value="SGNH hydrolase"/>
    <property type="match status" value="1"/>
</dbReference>
<dbReference type="PANTHER" id="PTHR30383">
    <property type="entry name" value="THIOESTERASE 1/PROTEASE 1/LYSOPHOSPHOLIPASE L1"/>
    <property type="match status" value="1"/>
</dbReference>
<keyword evidence="3" id="KW-1185">Reference proteome</keyword>
<reference evidence="2 3" key="1">
    <citation type="submission" date="2020-06" db="EMBL/GenBank/DDBJ databases">
        <title>Rheinheimera sp. nov., a marine bacterium isolated from coastal.</title>
        <authorList>
            <person name="Yu Q."/>
            <person name="Qi Y."/>
            <person name="Pu J."/>
        </authorList>
    </citation>
    <scope>NUCLEOTIDE SEQUENCE [LARGE SCALE GENOMIC DNA]</scope>
    <source>
        <strain evidence="2 3">YQF-2</strain>
    </source>
</reference>
<dbReference type="InterPro" id="IPR051532">
    <property type="entry name" value="Ester_Hydrolysis_Enzymes"/>
</dbReference>
<dbReference type="InterPro" id="IPR036514">
    <property type="entry name" value="SGNH_hydro_sf"/>
</dbReference>
<protein>
    <submittedName>
        <fullName evidence="2">Arylesterase</fullName>
    </submittedName>
</protein>
<comment type="caution">
    <text evidence="2">The sequence shown here is derived from an EMBL/GenBank/DDBJ whole genome shotgun (WGS) entry which is preliminary data.</text>
</comment>
<dbReference type="GO" id="GO:0004622">
    <property type="term" value="F:phosphatidylcholine lysophospholipase activity"/>
    <property type="evidence" value="ECO:0007669"/>
    <property type="project" value="TreeGrafter"/>
</dbReference>
<evidence type="ECO:0000259" key="1">
    <source>
        <dbReference type="Pfam" id="PF13472"/>
    </source>
</evidence>
<sequence length="202" mass="22426">MRIILLLLIGLFSQAAVAQKLLILGDSLSAAYGMQQHQGWPHLLQQQQQQWQLVNASISGETTAGGLARLPELLRQHKPDAVLIELGGNDGLRGFTVKSVQANLSEIITLVKQYNATPVLMQIRIPPNYGPRYGQQFSDIYPQLAEQHQITLWPFFMDDIAVNSELMLADGIHPNSEAQPLISEFVGKLLEDFATQQQNTQG</sequence>
<proteinExistence type="predicted"/>
<dbReference type="InterPro" id="IPR013830">
    <property type="entry name" value="SGNH_hydro"/>
</dbReference>
<dbReference type="Gene3D" id="3.40.50.1110">
    <property type="entry name" value="SGNH hydrolase"/>
    <property type="match status" value="1"/>
</dbReference>
<feature type="domain" description="SGNH hydrolase-type esterase" evidence="1">
    <location>
        <begin position="23"/>
        <end position="177"/>
    </location>
</feature>
<dbReference type="EMBL" id="JABSOD010000004">
    <property type="protein sequence ID" value="NRQ41995.1"/>
    <property type="molecule type" value="Genomic_DNA"/>
</dbReference>
<organism evidence="2 3">
    <name type="scientific">Rheinheimera lutimaris</name>
    <dbReference type="NCBI Taxonomy" id="2740584"/>
    <lineage>
        <taxon>Bacteria</taxon>
        <taxon>Pseudomonadati</taxon>
        <taxon>Pseudomonadota</taxon>
        <taxon>Gammaproteobacteria</taxon>
        <taxon>Chromatiales</taxon>
        <taxon>Chromatiaceae</taxon>
        <taxon>Rheinheimera</taxon>
    </lineage>
</organism>
<dbReference type="Pfam" id="PF13472">
    <property type="entry name" value="Lipase_GDSL_2"/>
    <property type="match status" value="1"/>
</dbReference>
<dbReference type="CDD" id="cd01822">
    <property type="entry name" value="Lysophospholipase_L1_like"/>
    <property type="match status" value="1"/>
</dbReference>
<evidence type="ECO:0000313" key="2">
    <source>
        <dbReference type="EMBL" id="NRQ41995.1"/>
    </source>
</evidence>